<dbReference type="InParanoid" id="A0A165ECL1"/>
<name>A0A165ECL1_9APHY</name>
<evidence type="ECO:0000313" key="2">
    <source>
        <dbReference type="Proteomes" id="UP000076871"/>
    </source>
</evidence>
<evidence type="ECO:0000313" key="1">
    <source>
        <dbReference type="EMBL" id="KZT06733.1"/>
    </source>
</evidence>
<dbReference type="GeneID" id="63829596"/>
<organism evidence="1 2">
    <name type="scientific">Laetiporus sulphureus 93-53</name>
    <dbReference type="NCBI Taxonomy" id="1314785"/>
    <lineage>
        <taxon>Eukaryota</taxon>
        <taxon>Fungi</taxon>
        <taxon>Dikarya</taxon>
        <taxon>Basidiomycota</taxon>
        <taxon>Agaricomycotina</taxon>
        <taxon>Agaricomycetes</taxon>
        <taxon>Polyporales</taxon>
        <taxon>Laetiporus</taxon>
    </lineage>
</organism>
<gene>
    <name evidence="1" type="ORF">LAESUDRAFT_759225</name>
</gene>
<reference evidence="1 2" key="1">
    <citation type="journal article" date="2016" name="Mol. Biol. Evol.">
        <title>Comparative Genomics of Early-Diverging Mushroom-Forming Fungi Provides Insights into the Origins of Lignocellulose Decay Capabilities.</title>
        <authorList>
            <person name="Nagy L.G."/>
            <person name="Riley R."/>
            <person name="Tritt A."/>
            <person name="Adam C."/>
            <person name="Daum C."/>
            <person name="Floudas D."/>
            <person name="Sun H."/>
            <person name="Yadav J.S."/>
            <person name="Pangilinan J."/>
            <person name="Larsson K.H."/>
            <person name="Matsuura K."/>
            <person name="Barry K."/>
            <person name="Labutti K."/>
            <person name="Kuo R."/>
            <person name="Ohm R.A."/>
            <person name="Bhattacharya S.S."/>
            <person name="Shirouzu T."/>
            <person name="Yoshinaga Y."/>
            <person name="Martin F.M."/>
            <person name="Grigoriev I.V."/>
            <person name="Hibbett D.S."/>
        </authorList>
    </citation>
    <scope>NUCLEOTIDE SEQUENCE [LARGE SCALE GENOMIC DNA]</scope>
    <source>
        <strain evidence="1 2">93-53</strain>
    </source>
</reference>
<dbReference type="EMBL" id="KV427623">
    <property type="protein sequence ID" value="KZT06733.1"/>
    <property type="molecule type" value="Genomic_DNA"/>
</dbReference>
<keyword evidence="2" id="KW-1185">Reference proteome</keyword>
<protein>
    <submittedName>
        <fullName evidence="1">Uncharacterized protein</fullName>
    </submittedName>
</protein>
<dbReference type="OrthoDB" id="3181539at2759"/>
<sequence length="171" mass="18958">MLVPYSLVHNGICYTILPLFPGPSPAHTALDPILLDGSAFHDRHAVPPYTYPAITSATCSWTAILSQIWQPDVVWSCWKLATLGSYSSVAAIWEAWAEGERVADVSRKPPLRELEWLWGAQKKHDDEEGLAAKLATTQRCHGSSAVGPFHVLHLVHREAAERWQDIGRGRA</sequence>
<accession>A0A165ECL1</accession>
<dbReference type="RefSeq" id="XP_040764473.1">
    <property type="nucleotide sequence ID" value="XM_040912568.1"/>
</dbReference>
<proteinExistence type="predicted"/>
<dbReference type="AlphaFoldDB" id="A0A165ECL1"/>
<dbReference type="Proteomes" id="UP000076871">
    <property type="component" value="Unassembled WGS sequence"/>
</dbReference>